<feature type="transmembrane region" description="Helical" evidence="1">
    <location>
        <begin position="6"/>
        <end position="28"/>
    </location>
</feature>
<dbReference type="Proteomes" id="UP000305874">
    <property type="component" value="Unassembled WGS sequence"/>
</dbReference>
<evidence type="ECO:0000313" key="3">
    <source>
        <dbReference type="Proteomes" id="UP000305874"/>
    </source>
</evidence>
<sequence length="183" mass="21466">MYLEKSLGIFMGAFVVWGFLMALFFNLMLKVYRAKNDTKLIWCSFVMALSYGVSDHFFDFFSGVEVYLTWFYYDMVTLLLISPILFVPSRCSLSPGVIYVLVGLSFNSLLMLSMHYDIVIRENYTSWWLWSVYSIGINLADLIMIVALIVDRDFLCIIRIKNICKEQLTKKSDWFLFKCFSLQ</sequence>
<evidence type="ECO:0000313" key="2">
    <source>
        <dbReference type="EMBL" id="TMP88932.1"/>
    </source>
</evidence>
<reference evidence="3" key="2">
    <citation type="submission" date="2019-06" db="EMBL/GenBank/DDBJ databases">
        <title>Co-occurence of chitin degradation, pigmentation and bioactivity in marine Pseudoalteromonas.</title>
        <authorList>
            <person name="Sonnenschein E.C."/>
            <person name="Bech P.K."/>
        </authorList>
    </citation>
    <scope>NUCLEOTIDE SEQUENCE [LARGE SCALE GENOMIC DNA]</scope>
    <source>
        <strain evidence="3">S2897</strain>
    </source>
</reference>
<reference evidence="2 3" key="1">
    <citation type="submission" date="2017-12" db="EMBL/GenBank/DDBJ databases">
        <authorList>
            <person name="Paulsen S."/>
            <person name="Gram L.K."/>
        </authorList>
    </citation>
    <scope>NUCLEOTIDE SEQUENCE [LARGE SCALE GENOMIC DNA]</scope>
    <source>
        <strain evidence="2 3">S2897</strain>
    </source>
</reference>
<gene>
    <name evidence="2" type="ORF">CWC05_00845</name>
</gene>
<comment type="caution">
    <text evidence="2">The sequence shown here is derived from an EMBL/GenBank/DDBJ whole genome shotgun (WGS) entry which is preliminary data.</text>
</comment>
<name>A0A5S3Z9L3_9GAMM</name>
<evidence type="ECO:0000256" key="1">
    <source>
        <dbReference type="SAM" id="Phobius"/>
    </source>
</evidence>
<dbReference type="EMBL" id="PNCG01000001">
    <property type="protein sequence ID" value="TMP88932.1"/>
    <property type="molecule type" value="Genomic_DNA"/>
</dbReference>
<feature type="transmembrane region" description="Helical" evidence="1">
    <location>
        <begin position="70"/>
        <end position="89"/>
    </location>
</feature>
<proteinExistence type="predicted"/>
<dbReference type="AlphaFoldDB" id="A0A5S3Z9L3"/>
<accession>A0A5S3Z9L3</accession>
<organism evidence="2 3">
    <name type="scientific">Pseudoalteromonas ruthenica</name>
    <dbReference type="NCBI Taxonomy" id="151081"/>
    <lineage>
        <taxon>Bacteria</taxon>
        <taxon>Pseudomonadati</taxon>
        <taxon>Pseudomonadota</taxon>
        <taxon>Gammaproteobacteria</taxon>
        <taxon>Alteromonadales</taxon>
        <taxon>Pseudoalteromonadaceae</taxon>
        <taxon>Pseudoalteromonas</taxon>
    </lineage>
</organism>
<protein>
    <submittedName>
        <fullName evidence="2">Uncharacterized protein</fullName>
    </submittedName>
</protein>
<keyword evidence="1" id="KW-0472">Membrane</keyword>
<dbReference type="RefSeq" id="WP_171041765.1">
    <property type="nucleotide sequence ID" value="NZ_PNCG01000001.1"/>
</dbReference>
<feature type="transmembrane region" description="Helical" evidence="1">
    <location>
        <begin position="96"/>
        <end position="116"/>
    </location>
</feature>
<feature type="transmembrane region" description="Helical" evidence="1">
    <location>
        <begin position="128"/>
        <end position="150"/>
    </location>
</feature>
<keyword evidence="1" id="KW-1133">Transmembrane helix</keyword>
<keyword evidence="1" id="KW-0812">Transmembrane</keyword>